<evidence type="ECO:0000256" key="4">
    <source>
        <dbReference type="ARBA" id="ARBA00023157"/>
    </source>
</evidence>
<dbReference type="PANTHER" id="PTHR32444">
    <property type="entry name" value="BULB-TYPE LECTIN DOMAIN-CONTAINING PROTEIN"/>
    <property type="match status" value="1"/>
</dbReference>
<dbReference type="GO" id="GO:0004674">
    <property type="term" value="F:protein serine/threonine kinase activity"/>
    <property type="evidence" value="ECO:0007669"/>
    <property type="project" value="UniProtKB-EC"/>
</dbReference>
<dbReference type="EMBL" id="CM000126">
    <property type="protein sequence ID" value="EEC71930.1"/>
    <property type="molecule type" value="Genomic_DNA"/>
</dbReference>
<keyword evidence="3 8" id="KW-0732">Signal</keyword>
<comment type="subcellular location">
    <subcellularLocation>
        <location evidence="1">Membrane</location>
        <topology evidence="1">Single-pass type I membrane protein</topology>
    </subcellularLocation>
</comment>
<evidence type="ECO:0000313" key="10">
    <source>
        <dbReference type="EMBL" id="EEC71930.1"/>
    </source>
</evidence>
<feature type="chain" id="PRO_5002864449" description="non-specific serine/threonine protein kinase" evidence="8">
    <location>
        <begin position="28"/>
        <end position="385"/>
    </location>
</feature>
<dbReference type="InterPro" id="IPR000858">
    <property type="entry name" value="S_locus_glycoprot_dom"/>
</dbReference>
<organism evidence="10 11">
    <name type="scientific">Oryza sativa subsp. indica</name>
    <name type="common">Rice</name>
    <dbReference type="NCBI Taxonomy" id="39946"/>
    <lineage>
        <taxon>Eukaryota</taxon>
        <taxon>Viridiplantae</taxon>
        <taxon>Streptophyta</taxon>
        <taxon>Embryophyta</taxon>
        <taxon>Tracheophyta</taxon>
        <taxon>Spermatophyta</taxon>
        <taxon>Magnoliopsida</taxon>
        <taxon>Liliopsida</taxon>
        <taxon>Poales</taxon>
        <taxon>Poaceae</taxon>
        <taxon>BOP clade</taxon>
        <taxon>Oryzoideae</taxon>
        <taxon>Oryzeae</taxon>
        <taxon>Oryzinae</taxon>
        <taxon>Oryza</taxon>
        <taxon>Oryza sativa</taxon>
    </lineage>
</organism>
<sequence>MATCQFSSCVLSMIVLILSIHENPLHAVDTLTANQPLSGDQKLISQDGKFALGFFQPAGSKLSRNKVTGVINHLISWKEPSDPAPGMFSLQMDPSGANQYTLLWNNSIEYWASGNWTGDSFTGVPEMSPASAYPNSAYTFQFIDNDQEVSFMYNVTDDALLTRNVIDMSGQTQAWVWVDAAQAWVLYFSQPKLMCGVYGICGAYSKCSSNAVLSCTCLKGFSESPINGNPGNQTAGCRRNVPLQCGHGDSAKVKNQEGFYMIGGAHLPDKAQGTDAANVHSCWLAQNFLTQEGRNIGIGIIIVGLTVVKEIPKGGEVHRLFDPELVGDANPEELARVFKVACWCIQNHPDCRPSMREIIQILEGLKPFETPPVPRYLKLLADGQE</sequence>
<evidence type="ECO:0000256" key="5">
    <source>
        <dbReference type="ARBA" id="ARBA00023170"/>
    </source>
</evidence>
<evidence type="ECO:0000256" key="3">
    <source>
        <dbReference type="ARBA" id="ARBA00022729"/>
    </source>
</evidence>
<dbReference type="OMA" id="NQYTLLW"/>
<dbReference type="Proteomes" id="UP000007015">
    <property type="component" value="Chromosome 1"/>
</dbReference>
<proteinExistence type="predicted"/>
<evidence type="ECO:0000256" key="1">
    <source>
        <dbReference type="ARBA" id="ARBA00004479"/>
    </source>
</evidence>
<dbReference type="GO" id="GO:0016020">
    <property type="term" value="C:membrane"/>
    <property type="evidence" value="ECO:0007669"/>
    <property type="project" value="UniProtKB-SubCell"/>
</dbReference>
<gene>
    <name evidence="10" type="ORF">OsI_04738</name>
</gene>
<dbReference type="EC" id="2.7.11.1" evidence="2"/>
<reference evidence="10 11" key="1">
    <citation type="journal article" date="2005" name="PLoS Biol.">
        <title>The genomes of Oryza sativa: a history of duplications.</title>
        <authorList>
            <person name="Yu J."/>
            <person name="Wang J."/>
            <person name="Lin W."/>
            <person name="Li S."/>
            <person name="Li H."/>
            <person name="Zhou J."/>
            <person name="Ni P."/>
            <person name="Dong W."/>
            <person name="Hu S."/>
            <person name="Zeng C."/>
            <person name="Zhang J."/>
            <person name="Zhang Y."/>
            <person name="Li R."/>
            <person name="Xu Z."/>
            <person name="Li S."/>
            <person name="Li X."/>
            <person name="Zheng H."/>
            <person name="Cong L."/>
            <person name="Lin L."/>
            <person name="Yin J."/>
            <person name="Geng J."/>
            <person name="Li G."/>
            <person name="Shi J."/>
            <person name="Liu J."/>
            <person name="Lv H."/>
            <person name="Li J."/>
            <person name="Wang J."/>
            <person name="Deng Y."/>
            <person name="Ran L."/>
            <person name="Shi X."/>
            <person name="Wang X."/>
            <person name="Wu Q."/>
            <person name="Li C."/>
            <person name="Ren X."/>
            <person name="Wang J."/>
            <person name="Wang X."/>
            <person name="Li D."/>
            <person name="Liu D."/>
            <person name="Zhang X."/>
            <person name="Ji Z."/>
            <person name="Zhao W."/>
            <person name="Sun Y."/>
            <person name="Zhang Z."/>
            <person name="Bao J."/>
            <person name="Han Y."/>
            <person name="Dong L."/>
            <person name="Ji J."/>
            <person name="Chen P."/>
            <person name="Wu S."/>
            <person name="Liu J."/>
            <person name="Xiao Y."/>
            <person name="Bu D."/>
            <person name="Tan J."/>
            <person name="Yang L."/>
            <person name="Ye C."/>
            <person name="Zhang J."/>
            <person name="Xu J."/>
            <person name="Zhou Y."/>
            <person name="Yu Y."/>
            <person name="Zhang B."/>
            <person name="Zhuang S."/>
            <person name="Wei H."/>
            <person name="Liu B."/>
            <person name="Lei M."/>
            <person name="Yu H."/>
            <person name="Li Y."/>
            <person name="Xu H."/>
            <person name="Wei S."/>
            <person name="He X."/>
            <person name="Fang L."/>
            <person name="Zhang Z."/>
            <person name="Zhang Y."/>
            <person name="Huang X."/>
            <person name="Su Z."/>
            <person name="Tong W."/>
            <person name="Li J."/>
            <person name="Tong Z."/>
            <person name="Li S."/>
            <person name="Ye J."/>
            <person name="Wang L."/>
            <person name="Fang L."/>
            <person name="Lei T."/>
            <person name="Chen C."/>
            <person name="Chen H."/>
            <person name="Xu Z."/>
            <person name="Li H."/>
            <person name="Huang H."/>
            <person name="Zhang F."/>
            <person name="Xu H."/>
            <person name="Li N."/>
            <person name="Zhao C."/>
            <person name="Li S."/>
            <person name="Dong L."/>
            <person name="Huang Y."/>
            <person name="Li L."/>
            <person name="Xi Y."/>
            <person name="Qi Q."/>
            <person name="Li W."/>
            <person name="Zhang B."/>
            <person name="Hu W."/>
            <person name="Zhang Y."/>
            <person name="Tian X."/>
            <person name="Jiao Y."/>
            <person name="Liang X."/>
            <person name="Jin J."/>
            <person name="Gao L."/>
            <person name="Zheng W."/>
            <person name="Hao B."/>
            <person name="Liu S."/>
            <person name="Wang W."/>
            <person name="Yuan L."/>
            <person name="Cao M."/>
            <person name="McDermott J."/>
            <person name="Samudrala R."/>
            <person name="Wang J."/>
            <person name="Wong G.K."/>
            <person name="Yang H."/>
        </authorList>
    </citation>
    <scope>NUCLEOTIDE SEQUENCE [LARGE SCALE GENOMIC DNA]</scope>
    <source>
        <strain evidence="11">cv. 93-11</strain>
    </source>
</reference>
<keyword evidence="5" id="KW-0675">Receptor</keyword>
<accession>B8A7D3</accession>
<evidence type="ECO:0000256" key="7">
    <source>
        <dbReference type="ARBA" id="ARBA00048679"/>
    </source>
</evidence>
<evidence type="ECO:0000256" key="6">
    <source>
        <dbReference type="ARBA" id="ARBA00047899"/>
    </source>
</evidence>
<keyword evidence="4" id="KW-1015">Disulfide bond</keyword>
<dbReference type="Pfam" id="PF00954">
    <property type="entry name" value="S_locus_glycop"/>
    <property type="match status" value="1"/>
</dbReference>
<feature type="domain" description="S-locus glycoprotein" evidence="9">
    <location>
        <begin position="111"/>
        <end position="222"/>
    </location>
</feature>
<evidence type="ECO:0000259" key="9">
    <source>
        <dbReference type="Pfam" id="PF00954"/>
    </source>
</evidence>
<dbReference type="Gene3D" id="1.10.510.10">
    <property type="entry name" value="Transferase(Phosphotransferase) domain 1"/>
    <property type="match status" value="1"/>
</dbReference>
<comment type="catalytic activity">
    <reaction evidence="7">
        <text>L-seryl-[protein] + ATP = O-phospho-L-seryl-[protein] + ADP + H(+)</text>
        <dbReference type="Rhea" id="RHEA:17989"/>
        <dbReference type="Rhea" id="RHEA-COMP:9863"/>
        <dbReference type="Rhea" id="RHEA-COMP:11604"/>
        <dbReference type="ChEBI" id="CHEBI:15378"/>
        <dbReference type="ChEBI" id="CHEBI:29999"/>
        <dbReference type="ChEBI" id="CHEBI:30616"/>
        <dbReference type="ChEBI" id="CHEBI:83421"/>
        <dbReference type="ChEBI" id="CHEBI:456216"/>
        <dbReference type="EC" id="2.7.11.1"/>
    </reaction>
</comment>
<dbReference type="PANTHER" id="PTHR32444:SF247">
    <property type="entry name" value="OS01G0958200 PROTEIN"/>
    <property type="match status" value="1"/>
</dbReference>
<evidence type="ECO:0000256" key="8">
    <source>
        <dbReference type="SAM" id="SignalP"/>
    </source>
</evidence>
<keyword evidence="11" id="KW-1185">Reference proteome</keyword>
<dbReference type="Gene3D" id="2.90.10.10">
    <property type="entry name" value="Bulb-type lectin domain"/>
    <property type="match status" value="1"/>
</dbReference>
<evidence type="ECO:0000256" key="2">
    <source>
        <dbReference type="ARBA" id="ARBA00012513"/>
    </source>
</evidence>
<name>B8A7D3_ORYSI</name>
<dbReference type="STRING" id="39946.B8A7D3"/>
<comment type="catalytic activity">
    <reaction evidence="6">
        <text>L-threonyl-[protein] + ATP = O-phospho-L-threonyl-[protein] + ADP + H(+)</text>
        <dbReference type="Rhea" id="RHEA:46608"/>
        <dbReference type="Rhea" id="RHEA-COMP:11060"/>
        <dbReference type="Rhea" id="RHEA-COMP:11605"/>
        <dbReference type="ChEBI" id="CHEBI:15378"/>
        <dbReference type="ChEBI" id="CHEBI:30013"/>
        <dbReference type="ChEBI" id="CHEBI:30616"/>
        <dbReference type="ChEBI" id="CHEBI:61977"/>
        <dbReference type="ChEBI" id="CHEBI:456216"/>
        <dbReference type="EC" id="2.7.11.1"/>
    </reaction>
</comment>
<dbReference type="AlphaFoldDB" id="B8A7D3"/>
<protein>
    <recommendedName>
        <fullName evidence="2">non-specific serine/threonine protein kinase</fullName>
        <ecNumber evidence="2">2.7.11.1</ecNumber>
    </recommendedName>
</protein>
<dbReference type="GO" id="GO:0048544">
    <property type="term" value="P:recognition of pollen"/>
    <property type="evidence" value="ECO:0007669"/>
    <property type="project" value="InterPro"/>
</dbReference>
<feature type="signal peptide" evidence="8">
    <location>
        <begin position="1"/>
        <end position="27"/>
    </location>
</feature>
<dbReference type="HOGENOM" id="CLU_000288_116_2_1"/>
<dbReference type="Gramene" id="BGIOSGA004958-TA">
    <property type="protein sequence ID" value="BGIOSGA004958-PA"/>
    <property type="gene ID" value="BGIOSGA004958"/>
</dbReference>
<evidence type="ECO:0000313" key="11">
    <source>
        <dbReference type="Proteomes" id="UP000007015"/>
    </source>
</evidence>
<dbReference type="InterPro" id="IPR036426">
    <property type="entry name" value="Bulb-type_lectin_dom_sf"/>
</dbReference>